<gene>
    <name evidence="2" type="ORF">ERS852420_00934</name>
</gene>
<evidence type="ECO:0000313" key="3">
    <source>
        <dbReference type="Proteomes" id="UP000095495"/>
    </source>
</evidence>
<reference evidence="2 3" key="1">
    <citation type="submission" date="2015-09" db="EMBL/GenBank/DDBJ databases">
        <authorList>
            <consortium name="Pathogen Informatics"/>
        </authorList>
    </citation>
    <scope>NUCLEOTIDE SEQUENCE [LARGE SCALE GENOMIC DNA]</scope>
    <source>
        <strain evidence="2 3">2789STDY5608863</strain>
    </source>
</reference>
<sequence>MNITLNFKDSRLAMTRNPQGLKSTQEKQQRQAERDQKVAFFEAQKEKLKNVKADTLEEISKKLDMFHNYEDEIAAAKEDYNSSQMFHAMDEAQERGEKIAEQTKKNKPKTEEERKEEQKDEILGTDNDKSKLTDSIEEVSDMIDKTASDDLKTETDDLEKMADDLQAQQTAENETLSDAPSIVSDVSDIQQTADDNTASVSAIPKTPQNKYVPIDVRV</sequence>
<proteinExistence type="predicted"/>
<feature type="compositionally biased region" description="Polar residues" evidence="1">
    <location>
        <begin position="187"/>
        <end position="200"/>
    </location>
</feature>
<feature type="compositionally biased region" description="Basic and acidic residues" evidence="1">
    <location>
        <begin position="24"/>
        <end position="35"/>
    </location>
</feature>
<name>A0A173S092_9FIRM</name>
<feature type="region of interest" description="Disordered" evidence="1">
    <location>
        <begin position="88"/>
        <end position="218"/>
    </location>
</feature>
<accession>A0A173S092</accession>
<dbReference type="RefSeq" id="WP_070103576.1">
    <property type="nucleotide sequence ID" value="NZ_CYXV01000003.1"/>
</dbReference>
<dbReference type="AlphaFoldDB" id="A0A173S092"/>
<dbReference type="EMBL" id="CYXV01000003">
    <property type="protein sequence ID" value="CUM82778.1"/>
    <property type="molecule type" value="Genomic_DNA"/>
</dbReference>
<organism evidence="2 3">
    <name type="scientific">Roseburia faecis</name>
    <dbReference type="NCBI Taxonomy" id="301302"/>
    <lineage>
        <taxon>Bacteria</taxon>
        <taxon>Bacillati</taxon>
        <taxon>Bacillota</taxon>
        <taxon>Clostridia</taxon>
        <taxon>Lachnospirales</taxon>
        <taxon>Lachnospiraceae</taxon>
        <taxon>Roseburia</taxon>
    </lineage>
</organism>
<feature type="compositionally biased region" description="Basic and acidic residues" evidence="1">
    <location>
        <begin position="142"/>
        <end position="163"/>
    </location>
</feature>
<feature type="region of interest" description="Disordered" evidence="1">
    <location>
        <begin position="1"/>
        <end position="35"/>
    </location>
</feature>
<feature type="compositionally biased region" description="Basic and acidic residues" evidence="1">
    <location>
        <begin position="88"/>
        <end position="134"/>
    </location>
</feature>
<evidence type="ECO:0000313" key="2">
    <source>
        <dbReference type="EMBL" id="CUM82778.1"/>
    </source>
</evidence>
<protein>
    <submittedName>
        <fullName evidence="2">Uncharacterized protein</fullName>
    </submittedName>
</protein>
<feature type="compositionally biased region" description="Polar residues" evidence="1">
    <location>
        <begin position="166"/>
        <end position="178"/>
    </location>
</feature>
<dbReference type="Proteomes" id="UP000095495">
    <property type="component" value="Unassembled WGS sequence"/>
</dbReference>
<evidence type="ECO:0000256" key="1">
    <source>
        <dbReference type="SAM" id="MobiDB-lite"/>
    </source>
</evidence>